<name>A0A9D3RWL8_ANGAN</name>
<dbReference type="EMBL" id="JAFIRN010000009">
    <property type="protein sequence ID" value="KAG5842052.1"/>
    <property type="molecule type" value="Genomic_DNA"/>
</dbReference>
<sequence>MIARVWRERATGAGHCVQTALRMTRVPGHGKVIGYTLSSHRFSLSYAQSSPICGAKCGVHGNASELLGHSCEKETFSCTALKKIEYICHESFTPHSLAKHLRLFLQLVCFAVN</sequence>
<accession>A0A9D3RWL8</accession>
<reference evidence="1" key="1">
    <citation type="submission" date="2021-01" db="EMBL/GenBank/DDBJ databases">
        <title>A chromosome-scale assembly of European eel, Anguilla anguilla.</title>
        <authorList>
            <person name="Henkel C."/>
            <person name="Jong-Raadsen S.A."/>
            <person name="Dufour S."/>
            <person name="Weltzien F.-A."/>
            <person name="Palstra A.P."/>
            <person name="Pelster B."/>
            <person name="Spaink H.P."/>
            <person name="Van Den Thillart G.E."/>
            <person name="Jansen H."/>
            <person name="Zahm M."/>
            <person name="Klopp C."/>
            <person name="Cedric C."/>
            <person name="Louis A."/>
            <person name="Berthelot C."/>
            <person name="Parey E."/>
            <person name="Roest Crollius H."/>
            <person name="Montfort J."/>
            <person name="Robinson-Rechavi M."/>
            <person name="Bucao C."/>
            <person name="Bouchez O."/>
            <person name="Gislard M."/>
            <person name="Lluch J."/>
            <person name="Milhes M."/>
            <person name="Lampietro C."/>
            <person name="Lopez Roques C."/>
            <person name="Donnadieu C."/>
            <person name="Braasch I."/>
            <person name="Desvignes T."/>
            <person name="Postlethwait J."/>
            <person name="Bobe J."/>
            <person name="Guiguen Y."/>
            <person name="Dirks R."/>
        </authorList>
    </citation>
    <scope>NUCLEOTIDE SEQUENCE</scope>
    <source>
        <strain evidence="1">Tag_6206</strain>
        <tissue evidence="1">Liver</tissue>
    </source>
</reference>
<organism evidence="1 2">
    <name type="scientific">Anguilla anguilla</name>
    <name type="common">European freshwater eel</name>
    <name type="synonym">Muraena anguilla</name>
    <dbReference type="NCBI Taxonomy" id="7936"/>
    <lineage>
        <taxon>Eukaryota</taxon>
        <taxon>Metazoa</taxon>
        <taxon>Chordata</taxon>
        <taxon>Craniata</taxon>
        <taxon>Vertebrata</taxon>
        <taxon>Euteleostomi</taxon>
        <taxon>Actinopterygii</taxon>
        <taxon>Neopterygii</taxon>
        <taxon>Teleostei</taxon>
        <taxon>Anguilliformes</taxon>
        <taxon>Anguillidae</taxon>
        <taxon>Anguilla</taxon>
    </lineage>
</organism>
<comment type="caution">
    <text evidence="1">The sequence shown here is derived from an EMBL/GenBank/DDBJ whole genome shotgun (WGS) entry which is preliminary data.</text>
</comment>
<keyword evidence="2" id="KW-1185">Reference proteome</keyword>
<proteinExistence type="predicted"/>
<evidence type="ECO:0000313" key="1">
    <source>
        <dbReference type="EMBL" id="KAG5842052.1"/>
    </source>
</evidence>
<dbReference type="AlphaFoldDB" id="A0A9D3RWL8"/>
<evidence type="ECO:0000313" key="2">
    <source>
        <dbReference type="Proteomes" id="UP001044222"/>
    </source>
</evidence>
<protein>
    <submittedName>
        <fullName evidence="1">Uncharacterized protein</fullName>
    </submittedName>
</protein>
<gene>
    <name evidence="1" type="ORF">ANANG_G00173570</name>
</gene>
<dbReference type="Proteomes" id="UP001044222">
    <property type="component" value="Chromosome 9"/>
</dbReference>